<organism evidence="3 4">
    <name type="scientific">Psilocybe cf. subviscida</name>
    <dbReference type="NCBI Taxonomy" id="2480587"/>
    <lineage>
        <taxon>Eukaryota</taxon>
        <taxon>Fungi</taxon>
        <taxon>Dikarya</taxon>
        <taxon>Basidiomycota</taxon>
        <taxon>Agaricomycotina</taxon>
        <taxon>Agaricomycetes</taxon>
        <taxon>Agaricomycetidae</taxon>
        <taxon>Agaricales</taxon>
        <taxon>Agaricineae</taxon>
        <taxon>Strophariaceae</taxon>
        <taxon>Psilocybe</taxon>
    </lineage>
</organism>
<proteinExistence type="predicted"/>
<evidence type="ECO:0000256" key="1">
    <source>
        <dbReference type="SAM" id="MobiDB-lite"/>
    </source>
</evidence>
<name>A0A8H5EZX2_9AGAR</name>
<dbReference type="EMBL" id="JAACJJ010000030">
    <property type="protein sequence ID" value="KAF5318569.1"/>
    <property type="molecule type" value="Genomic_DNA"/>
</dbReference>
<feature type="region of interest" description="Disordered" evidence="1">
    <location>
        <begin position="1"/>
        <end position="52"/>
    </location>
</feature>
<keyword evidence="2" id="KW-1133">Transmembrane helix</keyword>
<keyword evidence="2" id="KW-0812">Transmembrane</keyword>
<keyword evidence="4" id="KW-1185">Reference proteome</keyword>
<protein>
    <submittedName>
        <fullName evidence="3">Uncharacterized protein</fullName>
    </submittedName>
</protein>
<dbReference type="Proteomes" id="UP000567179">
    <property type="component" value="Unassembled WGS sequence"/>
</dbReference>
<accession>A0A8H5EZX2</accession>
<feature type="compositionally biased region" description="Polar residues" evidence="1">
    <location>
        <begin position="9"/>
        <end position="20"/>
    </location>
</feature>
<feature type="region of interest" description="Disordered" evidence="1">
    <location>
        <begin position="235"/>
        <end position="259"/>
    </location>
</feature>
<evidence type="ECO:0000313" key="4">
    <source>
        <dbReference type="Proteomes" id="UP000567179"/>
    </source>
</evidence>
<reference evidence="3 4" key="1">
    <citation type="journal article" date="2020" name="ISME J.">
        <title>Uncovering the hidden diversity of litter-decomposition mechanisms in mushroom-forming fungi.</title>
        <authorList>
            <person name="Floudas D."/>
            <person name="Bentzer J."/>
            <person name="Ahren D."/>
            <person name="Johansson T."/>
            <person name="Persson P."/>
            <person name="Tunlid A."/>
        </authorList>
    </citation>
    <scope>NUCLEOTIDE SEQUENCE [LARGE SCALE GENOMIC DNA]</scope>
    <source>
        <strain evidence="3 4">CBS 101986</strain>
    </source>
</reference>
<dbReference type="AlphaFoldDB" id="A0A8H5EZX2"/>
<feature type="transmembrane region" description="Helical" evidence="2">
    <location>
        <begin position="166"/>
        <end position="192"/>
    </location>
</feature>
<evidence type="ECO:0000256" key="2">
    <source>
        <dbReference type="SAM" id="Phobius"/>
    </source>
</evidence>
<comment type="caution">
    <text evidence="3">The sequence shown here is derived from an EMBL/GenBank/DDBJ whole genome shotgun (WGS) entry which is preliminary data.</text>
</comment>
<keyword evidence="2" id="KW-0472">Membrane</keyword>
<feature type="compositionally biased region" description="Basic and acidic residues" evidence="1">
    <location>
        <begin position="235"/>
        <end position="248"/>
    </location>
</feature>
<evidence type="ECO:0000313" key="3">
    <source>
        <dbReference type="EMBL" id="KAF5318569.1"/>
    </source>
</evidence>
<sequence>MLRGHPRRISTSSLIMSSQVLRGAALSEQMDSGKRRGEKRHGGGSNDNGVRIRHSYLSDEELNGGTQDKEGCASACVPGRRDVMNGKCFSVDVGKRSRVRVEREGKSWSQVGRSENICATLAHFYIRLRLPCHSHRQHHEIKHDLGALPRHCAEWRTRRLHKACCLLLDLVLPFSILFMTAVLPLPILSIIYHSTLPSYSCHLLDLLALQYISLDSPPSNLSRLPSLTTEASAESRRFHRHLADSRESTKRRRSDHRVQRARSCLREHNQGSLSHLAGLACKRTPIHPDLGIAVILLVAEVEVGVAGSNTVTAALTTTTSSVVNASAPPPYLETFDETCATARD</sequence>
<gene>
    <name evidence="3" type="ORF">D9619_011040</name>
</gene>